<evidence type="ECO:0000256" key="1">
    <source>
        <dbReference type="SAM" id="MobiDB-lite"/>
    </source>
</evidence>
<reference evidence="5" key="1">
    <citation type="submission" date="2021-01" db="EMBL/GenBank/DDBJ databases">
        <authorList>
            <person name="Corre E."/>
            <person name="Pelletier E."/>
            <person name="Niang G."/>
            <person name="Scheremetjew M."/>
            <person name="Finn R."/>
            <person name="Kale V."/>
            <person name="Holt S."/>
            <person name="Cochrane G."/>
            <person name="Meng A."/>
            <person name="Brown T."/>
            <person name="Cohen L."/>
        </authorList>
    </citation>
    <scope>NUCLEOTIDE SEQUENCE</scope>
    <source>
        <strain evidence="5">CCMP644</strain>
    </source>
</reference>
<dbReference type="AlphaFoldDB" id="A0A6U2H1A7"/>
<feature type="domain" description="Intraflagellar transport protein 52 C-terminal" evidence="2">
    <location>
        <begin position="379"/>
        <end position="430"/>
    </location>
</feature>
<dbReference type="Pfam" id="PF23355">
    <property type="entry name" value="IFT52_GIFT"/>
    <property type="match status" value="1"/>
</dbReference>
<evidence type="ECO:0000259" key="3">
    <source>
        <dbReference type="Pfam" id="PF23352"/>
    </source>
</evidence>
<dbReference type="PANTHER" id="PTHR12969:SF7">
    <property type="entry name" value="INTRAFLAGELLAR TRANSPORT PROTEIN 52 HOMOLOG"/>
    <property type="match status" value="1"/>
</dbReference>
<dbReference type="GO" id="GO:0005929">
    <property type="term" value="C:cilium"/>
    <property type="evidence" value="ECO:0007669"/>
    <property type="project" value="TreeGrafter"/>
</dbReference>
<proteinExistence type="predicted"/>
<evidence type="ECO:0008006" key="6">
    <source>
        <dbReference type="Google" id="ProtNLM"/>
    </source>
</evidence>
<name>A0A6U2H1A7_HEMAN</name>
<feature type="region of interest" description="Disordered" evidence="1">
    <location>
        <begin position="1"/>
        <end position="23"/>
    </location>
</feature>
<dbReference type="InterPro" id="IPR039975">
    <property type="entry name" value="IFT52"/>
</dbReference>
<dbReference type="Pfam" id="PF21178">
    <property type="entry name" value="Itf52_C"/>
    <property type="match status" value="1"/>
</dbReference>
<dbReference type="PANTHER" id="PTHR12969">
    <property type="entry name" value="NGD5/OSM-6/IFT52"/>
    <property type="match status" value="1"/>
</dbReference>
<sequence>MEERHGTTVIFNSSKKESHHPGKNYKQFARRLKANYKVIENKDKIDGPDTDIATDSASQIAIFANPRERFNKNELGVIKKLVDDGGSVIIMLGEGGESKSGTNINALLEEYHIFVNPDCAVRTVYHKYLHPKEVFVQNGILNREITRQAKATGGKGNTDMAASLDATGGLPAATDVSSGLSFVVPYGATLNVQKPAVPLLSTGQEAYPLNRPLCALWDGTSKGQGKMLVLSSPRMFDDEWLMKEDNAKICDVFMQWMNPGEKVPLNMKDAEDEESVSEYHHVPDHAALANRMRCCLQEAEEIPQDFSSLFDETLFRFDTDCIPESLKLYTTLDVKHEQLTLIPPQFEAPLPPLQPAVFPPALREPPPPALDLFDLDEQFASERVRLAKLTNKCAEEHLEFYITQSAEILGITEKLPEGRRGAKACLEVILRELTNWKKISHDTSMGGLEGPGLGLGPHL</sequence>
<dbReference type="GO" id="GO:0042073">
    <property type="term" value="P:intraciliary transport"/>
    <property type="evidence" value="ECO:0007669"/>
    <property type="project" value="TreeGrafter"/>
</dbReference>
<protein>
    <recommendedName>
        <fullName evidence="6">ABC-type uncharacterized transport system domain-containing protein</fullName>
    </recommendedName>
</protein>
<dbReference type="InterPro" id="IPR055460">
    <property type="entry name" value="IFT52_central"/>
</dbReference>
<dbReference type="Pfam" id="PF23352">
    <property type="entry name" value="IFT52_central"/>
    <property type="match status" value="1"/>
</dbReference>
<feature type="domain" description="IFT52 central" evidence="3">
    <location>
        <begin position="288"/>
        <end position="368"/>
    </location>
</feature>
<organism evidence="5">
    <name type="scientific">Hemiselmis andersenii</name>
    <name type="common">Cryptophyte alga</name>
    <dbReference type="NCBI Taxonomy" id="464988"/>
    <lineage>
        <taxon>Eukaryota</taxon>
        <taxon>Cryptophyceae</taxon>
        <taxon>Cryptomonadales</taxon>
        <taxon>Hemiselmidaceae</taxon>
        <taxon>Hemiselmis</taxon>
    </lineage>
</organism>
<dbReference type="InterPro" id="IPR055458">
    <property type="entry name" value="IFT52_GIFT"/>
</dbReference>
<feature type="domain" description="IFT52 GIFT" evidence="4">
    <location>
        <begin position="8"/>
        <end position="271"/>
    </location>
</feature>
<dbReference type="EMBL" id="HBFX01034330">
    <property type="protein sequence ID" value="CAD8969682.1"/>
    <property type="molecule type" value="Transcribed_RNA"/>
</dbReference>
<dbReference type="CDD" id="cd23683">
    <property type="entry name" value="IFT52_CTD"/>
    <property type="match status" value="1"/>
</dbReference>
<dbReference type="Gene3D" id="6.10.250.2800">
    <property type="match status" value="1"/>
</dbReference>
<evidence type="ECO:0000313" key="5">
    <source>
        <dbReference type="EMBL" id="CAD8969682.1"/>
    </source>
</evidence>
<evidence type="ECO:0000259" key="2">
    <source>
        <dbReference type="Pfam" id="PF21178"/>
    </source>
</evidence>
<dbReference type="GO" id="GO:0030992">
    <property type="term" value="C:intraciliary transport particle B"/>
    <property type="evidence" value="ECO:0007669"/>
    <property type="project" value="TreeGrafter"/>
</dbReference>
<evidence type="ECO:0000259" key="4">
    <source>
        <dbReference type="Pfam" id="PF23355"/>
    </source>
</evidence>
<dbReference type="InterPro" id="IPR048643">
    <property type="entry name" value="Itf52_C"/>
</dbReference>
<accession>A0A6U2H1A7</accession>
<dbReference type="GO" id="GO:0060271">
    <property type="term" value="P:cilium assembly"/>
    <property type="evidence" value="ECO:0007669"/>
    <property type="project" value="TreeGrafter"/>
</dbReference>
<dbReference type="GO" id="GO:0005814">
    <property type="term" value="C:centriole"/>
    <property type="evidence" value="ECO:0007669"/>
    <property type="project" value="TreeGrafter"/>
</dbReference>
<gene>
    <name evidence="5" type="ORF">HAND00432_LOCUS20680</name>
</gene>